<comment type="caution">
    <text evidence="7">The sequence shown here is derived from an EMBL/GenBank/DDBJ whole genome shotgun (WGS) entry which is preliminary data.</text>
</comment>
<evidence type="ECO:0000313" key="7">
    <source>
        <dbReference type="EMBL" id="KAJ4954995.1"/>
    </source>
</evidence>
<dbReference type="OrthoDB" id="1928191at2759"/>
<evidence type="ECO:0000256" key="6">
    <source>
        <dbReference type="SAM" id="Phobius"/>
    </source>
</evidence>
<evidence type="ECO:0000313" key="8">
    <source>
        <dbReference type="Proteomes" id="UP001141806"/>
    </source>
</evidence>
<reference evidence="7" key="1">
    <citation type="journal article" date="2023" name="Plant J.">
        <title>The genome of the king protea, Protea cynaroides.</title>
        <authorList>
            <person name="Chang J."/>
            <person name="Duong T.A."/>
            <person name="Schoeman C."/>
            <person name="Ma X."/>
            <person name="Roodt D."/>
            <person name="Barker N."/>
            <person name="Li Z."/>
            <person name="Van de Peer Y."/>
            <person name="Mizrachi E."/>
        </authorList>
    </citation>
    <scope>NUCLEOTIDE SEQUENCE</scope>
    <source>
        <tissue evidence="7">Young leaves</tissue>
    </source>
</reference>
<comment type="subcellular location">
    <subcellularLocation>
        <location evidence="1">Membrane</location>
        <topology evidence="1">Multi-pass membrane protein</topology>
    </subcellularLocation>
</comment>
<proteinExistence type="inferred from homology"/>
<dbReference type="AlphaFoldDB" id="A0A9Q0JY93"/>
<dbReference type="GO" id="GO:0016020">
    <property type="term" value="C:membrane"/>
    <property type="evidence" value="ECO:0007669"/>
    <property type="project" value="UniProtKB-SubCell"/>
</dbReference>
<dbReference type="Pfam" id="PF05078">
    <property type="entry name" value="DUF679"/>
    <property type="match status" value="1"/>
</dbReference>
<accession>A0A9Q0JY93</accession>
<evidence type="ECO:0000256" key="2">
    <source>
        <dbReference type="ARBA" id="ARBA00008707"/>
    </source>
</evidence>
<keyword evidence="4 6" id="KW-1133">Transmembrane helix</keyword>
<sequence length="190" mass="20529">MTTTTGVSNNFAFKGLASLLKLLPTGTVTLFQVLNPVLTNNGSCHQPINKWLTGALLVVCAFSCCFSTFTDSYVGSDGKLHYGIATITGLWPSPASSSVDLKKYKLTLLDFVHAFWTLIVFATVSLLDTNTVGCFYPKFESEQKVLVMVLPPVVGFFASGVFFIFHNKRHGIGYSTTSTTTTTTASNSKA</sequence>
<evidence type="ECO:0000256" key="3">
    <source>
        <dbReference type="ARBA" id="ARBA00022692"/>
    </source>
</evidence>
<dbReference type="InterPro" id="IPR007770">
    <property type="entry name" value="DMP"/>
</dbReference>
<comment type="similarity">
    <text evidence="2">Belongs to the plant DMP1 protein family.</text>
</comment>
<feature type="transmembrane region" description="Helical" evidence="6">
    <location>
        <begin position="145"/>
        <end position="165"/>
    </location>
</feature>
<gene>
    <name evidence="7" type="ORF">NE237_011778</name>
</gene>
<protein>
    <submittedName>
        <fullName evidence="7">Uncharacterized protein</fullName>
    </submittedName>
</protein>
<keyword evidence="5 6" id="KW-0472">Membrane</keyword>
<keyword evidence="8" id="KW-1185">Reference proteome</keyword>
<dbReference type="GO" id="GO:0005737">
    <property type="term" value="C:cytoplasm"/>
    <property type="evidence" value="ECO:0007669"/>
    <property type="project" value="UniProtKB-ARBA"/>
</dbReference>
<dbReference type="GO" id="GO:0010256">
    <property type="term" value="P:endomembrane system organization"/>
    <property type="evidence" value="ECO:0007669"/>
    <property type="project" value="TreeGrafter"/>
</dbReference>
<feature type="transmembrane region" description="Helical" evidence="6">
    <location>
        <begin position="106"/>
        <end position="125"/>
    </location>
</feature>
<keyword evidence="3 6" id="KW-0812">Transmembrane</keyword>
<dbReference type="Proteomes" id="UP001141806">
    <property type="component" value="Unassembled WGS sequence"/>
</dbReference>
<evidence type="ECO:0000256" key="1">
    <source>
        <dbReference type="ARBA" id="ARBA00004141"/>
    </source>
</evidence>
<evidence type="ECO:0000256" key="4">
    <source>
        <dbReference type="ARBA" id="ARBA00022989"/>
    </source>
</evidence>
<dbReference type="EMBL" id="JAMYWD010000011">
    <property type="protein sequence ID" value="KAJ4954995.1"/>
    <property type="molecule type" value="Genomic_DNA"/>
</dbReference>
<name>A0A9Q0JY93_9MAGN</name>
<dbReference type="PANTHER" id="PTHR31621">
    <property type="entry name" value="PROTEIN DMP3"/>
    <property type="match status" value="1"/>
</dbReference>
<organism evidence="7 8">
    <name type="scientific">Protea cynaroides</name>
    <dbReference type="NCBI Taxonomy" id="273540"/>
    <lineage>
        <taxon>Eukaryota</taxon>
        <taxon>Viridiplantae</taxon>
        <taxon>Streptophyta</taxon>
        <taxon>Embryophyta</taxon>
        <taxon>Tracheophyta</taxon>
        <taxon>Spermatophyta</taxon>
        <taxon>Magnoliopsida</taxon>
        <taxon>Proteales</taxon>
        <taxon>Proteaceae</taxon>
        <taxon>Protea</taxon>
    </lineage>
</organism>
<evidence type="ECO:0000256" key="5">
    <source>
        <dbReference type="ARBA" id="ARBA00023136"/>
    </source>
</evidence>
<dbReference type="PANTHER" id="PTHR31621:SF66">
    <property type="entry name" value="PROTEIN DMP2"/>
    <property type="match status" value="1"/>
</dbReference>